<dbReference type="CDD" id="cd01745">
    <property type="entry name" value="GATase1_2"/>
    <property type="match status" value="1"/>
</dbReference>
<protein>
    <submittedName>
        <fullName evidence="1">Putative glutamine amidotransferase</fullName>
    </submittedName>
</protein>
<dbReference type="EMBL" id="FOQA01000004">
    <property type="protein sequence ID" value="SFH93165.1"/>
    <property type="molecule type" value="Genomic_DNA"/>
</dbReference>
<dbReference type="PANTHER" id="PTHR43235">
    <property type="entry name" value="GLUTAMINE AMIDOTRANSFERASE PB2B2.05-RELATED"/>
    <property type="match status" value="1"/>
</dbReference>
<keyword evidence="1" id="KW-0808">Transferase</keyword>
<evidence type="ECO:0000313" key="2">
    <source>
        <dbReference type="Proteomes" id="UP000199287"/>
    </source>
</evidence>
<dbReference type="PANTHER" id="PTHR43235:SF1">
    <property type="entry name" value="GLUTAMINE AMIDOTRANSFERASE PB2B2.05-RELATED"/>
    <property type="match status" value="1"/>
</dbReference>
<keyword evidence="1" id="KW-0315">Glutamine amidotransferase</keyword>
<dbReference type="STRING" id="69895.SAMN05192551_104212"/>
<reference evidence="2" key="1">
    <citation type="submission" date="2016-10" db="EMBL/GenBank/DDBJ databases">
        <authorList>
            <person name="Varghese N."/>
            <person name="Submissions S."/>
        </authorList>
    </citation>
    <scope>NUCLEOTIDE SEQUENCE [LARGE SCALE GENOMIC DNA]</scope>
    <source>
        <strain evidence="2">Z-7934</strain>
    </source>
</reference>
<name>A0A1I3E2H8_9FIRM</name>
<dbReference type="Pfam" id="PF07722">
    <property type="entry name" value="Peptidase_C26"/>
    <property type="match status" value="1"/>
</dbReference>
<gene>
    <name evidence="1" type="ORF">SAMN05192551_104212</name>
</gene>
<dbReference type="Proteomes" id="UP000199287">
    <property type="component" value="Unassembled WGS sequence"/>
</dbReference>
<dbReference type="GO" id="GO:0006598">
    <property type="term" value="P:polyamine catabolic process"/>
    <property type="evidence" value="ECO:0007669"/>
    <property type="project" value="TreeGrafter"/>
</dbReference>
<dbReference type="AlphaFoldDB" id="A0A1I3E2H8"/>
<dbReference type="SUPFAM" id="SSF52317">
    <property type="entry name" value="Class I glutamine amidotransferase-like"/>
    <property type="match status" value="1"/>
</dbReference>
<evidence type="ECO:0000313" key="1">
    <source>
        <dbReference type="EMBL" id="SFH93165.1"/>
    </source>
</evidence>
<organism evidence="1 2">
    <name type="scientific">Tindallia magadiensis</name>
    <dbReference type="NCBI Taxonomy" id="69895"/>
    <lineage>
        <taxon>Bacteria</taxon>
        <taxon>Bacillati</taxon>
        <taxon>Bacillota</taxon>
        <taxon>Clostridia</taxon>
        <taxon>Peptostreptococcales</taxon>
        <taxon>Tindalliaceae</taxon>
        <taxon>Tindallia</taxon>
    </lineage>
</organism>
<sequence>MNMYRKAVIGITTLSDDKQFQIHKGYIKSVIQAEASPLLIPASQEVLEDVDTYMQVIDALIISGGNDVNPELYNEKLIYEESRINISRNLLEMEMLKQAIAKEMPVLAINGGMQLLNVLLGGTLYQDIDQQYANNVVNHGQKHDIEIVKNSTLYEILEVEKIRCVPSNHHQAIKKLSQELVATAKSSDGLIEAVEHRTLSGIIGVQFNPELTEEDHILQRLFFKLKEEATRD</sequence>
<dbReference type="InterPro" id="IPR044668">
    <property type="entry name" value="PuuD-like"/>
</dbReference>
<dbReference type="Gene3D" id="3.40.50.880">
    <property type="match status" value="1"/>
</dbReference>
<dbReference type="PROSITE" id="PS51273">
    <property type="entry name" value="GATASE_TYPE_1"/>
    <property type="match status" value="1"/>
</dbReference>
<proteinExistence type="predicted"/>
<dbReference type="GO" id="GO:0005829">
    <property type="term" value="C:cytosol"/>
    <property type="evidence" value="ECO:0007669"/>
    <property type="project" value="TreeGrafter"/>
</dbReference>
<dbReference type="RefSeq" id="WP_177208852.1">
    <property type="nucleotide sequence ID" value="NZ_FOQA01000004.1"/>
</dbReference>
<dbReference type="InterPro" id="IPR029062">
    <property type="entry name" value="Class_I_gatase-like"/>
</dbReference>
<dbReference type="InterPro" id="IPR011697">
    <property type="entry name" value="Peptidase_C26"/>
</dbReference>
<keyword evidence="2" id="KW-1185">Reference proteome</keyword>
<accession>A0A1I3E2H8</accession>
<dbReference type="GO" id="GO:0016740">
    <property type="term" value="F:transferase activity"/>
    <property type="evidence" value="ECO:0007669"/>
    <property type="project" value="UniProtKB-KW"/>
</dbReference>
<dbReference type="GO" id="GO:0033969">
    <property type="term" value="F:gamma-glutamyl-gamma-aminobutyrate hydrolase activity"/>
    <property type="evidence" value="ECO:0007669"/>
    <property type="project" value="TreeGrafter"/>
</dbReference>